<dbReference type="SUPFAM" id="SSF88723">
    <property type="entry name" value="PIN domain-like"/>
    <property type="match status" value="1"/>
</dbReference>
<dbReference type="InterPro" id="IPR029060">
    <property type="entry name" value="PIN-like_dom_sf"/>
</dbReference>
<organism evidence="2 4">
    <name type="scientific">Eubacterium plexicaudatum ASF492</name>
    <dbReference type="NCBI Taxonomy" id="1235802"/>
    <lineage>
        <taxon>Bacteria</taxon>
        <taxon>Bacillati</taxon>
        <taxon>Bacillota</taxon>
        <taxon>Clostridia</taxon>
        <taxon>Eubacteriales</taxon>
        <taxon>Eubacteriaceae</taxon>
        <taxon>Eubacterium</taxon>
    </lineage>
</organism>
<sequence length="132" mass="15524">MKLLLDTHIILWALDDNPRLPLEARRFIMDEKNDIYYSTASVWETAIKYMSRPDKIWIGGSKLSELCRKMGYRMLPIEDRHVMALETLVCHNQDHNDPFDRMMIAQAKADGLKFVTHDYKISFYEEPCVLSV</sequence>
<protein>
    <recommendedName>
        <fullName evidence="1">PIN domain-containing protein</fullName>
    </recommendedName>
</protein>
<dbReference type="PANTHER" id="PTHR36173">
    <property type="entry name" value="RIBONUCLEASE VAPC16-RELATED"/>
    <property type="match status" value="1"/>
</dbReference>
<dbReference type="PANTHER" id="PTHR36173:SF2">
    <property type="entry name" value="RIBONUCLEASE VAPC16"/>
    <property type="match status" value="1"/>
</dbReference>
<reference evidence="2 4" key="1">
    <citation type="journal article" date="2014" name="Genome Announc.">
        <title>Draft genome sequences of the altered schaedler flora, a defined bacterial community from gnotobiotic mice.</title>
        <authorList>
            <person name="Wannemuehler M.J."/>
            <person name="Overstreet A.M."/>
            <person name="Ward D.V."/>
            <person name="Phillips G.J."/>
        </authorList>
    </citation>
    <scope>NUCLEOTIDE SEQUENCE [LARGE SCALE GENOMIC DNA]</scope>
    <source>
        <strain evidence="2 4">ASF492</strain>
    </source>
</reference>
<proteinExistence type="predicted"/>
<dbReference type="CDD" id="cd09872">
    <property type="entry name" value="PIN_Sll0205-like"/>
    <property type="match status" value="1"/>
</dbReference>
<dbReference type="InterPro" id="IPR041705">
    <property type="entry name" value="PIN_Sll0205"/>
</dbReference>
<evidence type="ECO:0000259" key="1">
    <source>
        <dbReference type="Pfam" id="PF01850"/>
    </source>
</evidence>
<dbReference type="OrthoDB" id="9798990at2"/>
<evidence type="ECO:0000313" key="3">
    <source>
        <dbReference type="EMBL" id="EMZ23020.1"/>
    </source>
</evidence>
<dbReference type="STRING" id="1235802.C823_03714"/>
<dbReference type="AlphaFoldDB" id="N2A141"/>
<evidence type="ECO:0000313" key="4">
    <source>
        <dbReference type="Proteomes" id="UP000012589"/>
    </source>
</evidence>
<dbReference type="HOGENOM" id="CLU_129890_0_1_9"/>
<dbReference type="Pfam" id="PF01850">
    <property type="entry name" value="PIN"/>
    <property type="match status" value="1"/>
</dbReference>
<name>N2A141_9FIRM</name>
<dbReference type="InterPro" id="IPR002716">
    <property type="entry name" value="PIN_dom"/>
</dbReference>
<dbReference type="Proteomes" id="UP000012589">
    <property type="component" value="Unassembled WGS sequence"/>
</dbReference>
<accession>N2A141</accession>
<feature type="domain" description="PIN" evidence="1">
    <location>
        <begin position="4"/>
        <end position="121"/>
    </location>
</feature>
<dbReference type="EMBL" id="AQFT01000113">
    <property type="protein sequence ID" value="EMZ23002.1"/>
    <property type="molecule type" value="Genomic_DNA"/>
</dbReference>
<evidence type="ECO:0000313" key="2">
    <source>
        <dbReference type="EMBL" id="EMZ23002.1"/>
    </source>
</evidence>
<keyword evidence="4" id="KW-1185">Reference proteome</keyword>
<dbReference type="PATRIC" id="fig|1235802.3.peg.3919"/>
<dbReference type="eggNOG" id="COG3744">
    <property type="taxonomic scope" value="Bacteria"/>
</dbReference>
<dbReference type="Gene3D" id="3.40.50.1010">
    <property type="entry name" value="5'-nuclease"/>
    <property type="match status" value="1"/>
</dbReference>
<comment type="caution">
    <text evidence="2">The sequence shown here is derived from an EMBL/GenBank/DDBJ whole genome shotgun (WGS) entry which is preliminary data.</text>
</comment>
<dbReference type="InterPro" id="IPR052919">
    <property type="entry name" value="TA_system_RNase"/>
</dbReference>
<dbReference type="EMBL" id="AQFT01000112">
    <property type="protein sequence ID" value="EMZ23020.1"/>
    <property type="molecule type" value="Genomic_DNA"/>
</dbReference>
<gene>
    <name evidence="3" type="ORF">C823_03714</name>
    <name evidence="2" type="ORF">C823_03716</name>
</gene>